<dbReference type="EMBL" id="FN649036">
    <property type="protein sequence ID" value="CBJ27641.1"/>
    <property type="molecule type" value="Genomic_DNA"/>
</dbReference>
<dbReference type="EMBL" id="FN649753">
    <property type="protein sequence ID" value="CBJ27641.1"/>
    <property type="molecule type" value="Genomic_DNA"/>
</dbReference>
<protein>
    <recommendedName>
        <fullName evidence="1">EF-hand domain-containing protein</fullName>
    </recommendedName>
</protein>
<evidence type="ECO:0000259" key="1">
    <source>
        <dbReference type="PROSITE" id="PS50222"/>
    </source>
</evidence>
<reference evidence="2 3" key="1">
    <citation type="journal article" date="2010" name="Nature">
        <title>The Ectocarpus genome and the independent evolution of multicellularity in brown algae.</title>
        <authorList>
            <person name="Cock J.M."/>
            <person name="Sterck L."/>
            <person name="Rouze P."/>
            <person name="Scornet D."/>
            <person name="Allen A.E."/>
            <person name="Amoutzias G."/>
            <person name="Anthouard V."/>
            <person name="Artiguenave F."/>
            <person name="Aury J.M."/>
            <person name="Badger J.H."/>
            <person name="Beszteri B."/>
            <person name="Billiau K."/>
            <person name="Bonnet E."/>
            <person name="Bothwell J.H."/>
            <person name="Bowler C."/>
            <person name="Boyen C."/>
            <person name="Brownlee C."/>
            <person name="Carrano C.J."/>
            <person name="Charrier B."/>
            <person name="Cho G.Y."/>
            <person name="Coelho S.M."/>
            <person name="Collen J."/>
            <person name="Corre E."/>
            <person name="Da Silva C."/>
            <person name="Delage L."/>
            <person name="Delaroque N."/>
            <person name="Dittami S.M."/>
            <person name="Doulbeau S."/>
            <person name="Elias M."/>
            <person name="Farnham G."/>
            <person name="Gachon C.M."/>
            <person name="Gschloessl B."/>
            <person name="Heesch S."/>
            <person name="Jabbari K."/>
            <person name="Jubin C."/>
            <person name="Kawai H."/>
            <person name="Kimura K."/>
            <person name="Kloareg B."/>
            <person name="Kupper F.C."/>
            <person name="Lang D."/>
            <person name="Le Bail A."/>
            <person name="Leblanc C."/>
            <person name="Lerouge P."/>
            <person name="Lohr M."/>
            <person name="Lopez P.J."/>
            <person name="Martens C."/>
            <person name="Maumus F."/>
            <person name="Michel G."/>
            <person name="Miranda-Saavedra D."/>
            <person name="Morales J."/>
            <person name="Moreau H."/>
            <person name="Motomura T."/>
            <person name="Nagasato C."/>
            <person name="Napoli C.A."/>
            <person name="Nelson D.R."/>
            <person name="Nyvall-Collen P."/>
            <person name="Peters A.F."/>
            <person name="Pommier C."/>
            <person name="Potin P."/>
            <person name="Poulain J."/>
            <person name="Quesneville H."/>
            <person name="Read B."/>
            <person name="Rensing S.A."/>
            <person name="Ritter A."/>
            <person name="Rousvoal S."/>
            <person name="Samanta M."/>
            <person name="Samson G."/>
            <person name="Schroeder D.C."/>
            <person name="Segurens B."/>
            <person name="Strittmatter M."/>
            <person name="Tonon T."/>
            <person name="Tregear J.W."/>
            <person name="Valentin K."/>
            <person name="von Dassow P."/>
            <person name="Yamagishi T."/>
            <person name="Van de Peer Y."/>
            <person name="Wincker P."/>
        </authorList>
    </citation>
    <scope>NUCLEOTIDE SEQUENCE [LARGE SCALE GENOMIC DNA]</scope>
    <source>
        <strain evidence="3">Ec32 / CCAP1310/4</strain>
    </source>
</reference>
<dbReference type="SUPFAM" id="SSF47473">
    <property type="entry name" value="EF-hand"/>
    <property type="match status" value="1"/>
</dbReference>
<feature type="domain" description="EF-hand" evidence="1">
    <location>
        <begin position="71"/>
        <end position="106"/>
    </location>
</feature>
<keyword evidence="3" id="KW-1185">Reference proteome</keyword>
<dbReference type="STRING" id="2880.D7G790"/>
<dbReference type="eggNOG" id="ENOG502S28U">
    <property type="taxonomic scope" value="Eukaryota"/>
</dbReference>
<evidence type="ECO:0000313" key="3">
    <source>
        <dbReference type="Proteomes" id="UP000002630"/>
    </source>
</evidence>
<dbReference type="InterPro" id="IPR002048">
    <property type="entry name" value="EF_hand_dom"/>
</dbReference>
<name>D7G790_ECTSI</name>
<dbReference type="InterPro" id="IPR039879">
    <property type="entry name" value="EFC10"/>
</dbReference>
<dbReference type="AlphaFoldDB" id="D7G790"/>
<dbReference type="OrthoDB" id="10260455at2759"/>
<dbReference type="Pfam" id="PF24548">
    <property type="entry name" value="EF_EFCAB10_C"/>
    <property type="match status" value="1"/>
</dbReference>
<dbReference type="InterPro" id="IPR011992">
    <property type="entry name" value="EF-hand-dom_pair"/>
</dbReference>
<dbReference type="Gene3D" id="1.10.238.10">
    <property type="entry name" value="EF-hand"/>
    <property type="match status" value="1"/>
</dbReference>
<proteinExistence type="predicted"/>
<dbReference type="InterPro" id="IPR056587">
    <property type="entry name" value="EF_EFCAB10_C"/>
</dbReference>
<organism evidence="2 3">
    <name type="scientific">Ectocarpus siliculosus</name>
    <name type="common">Brown alga</name>
    <name type="synonym">Conferva siliculosa</name>
    <dbReference type="NCBI Taxonomy" id="2880"/>
    <lineage>
        <taxon>Eukaryota</taxon>
        <taxon>Sar</taxon>
        <taxon>Stramenopiles</taxon>
        <taxon>Ochrophyta</taxon>
        <taxon>PX clade</taxon>
        <taxon>Phaeophyceae</taxon>
        <taxon>Ectocarpales</taxon>
        <taxon>Ectocarpaceae</taxon>
        <taxon>Ectocarpus</taxon>
    </lineage>
</organism>
<dbReference type="PANTHER" id="PTHR21847:SF1">
    <property type="entry name" value="EF-HAND CALCIUM-BINDING DOMAIN-CONTAINING PROTEIN 10"/>
    <property type="match status" value="1"/>
</dbReference>
<dbReference type="Proteomes" id="UP000002630">
    <property type="component" value="Linkage Group LG28"/>
</dbReference>
<evidence type="ECO:0000313" key="2">
    <source>
        <dbReference type="EMBL" id="CBJ27641.1"/>
    </source>
</evidence>
<dbReference type="GO" id="GO:0005509">
    <property type="term" value="F:calcium ion binding"/>
    <property type="evidence" value="ECO:0007669"/>
    <property type="project" value="InterPro"/>
</dbReference>
<accession>D7G790</accession>
<dbReference type="PANTHER" id="PTHR21847">
    <property type="entry name" value="EF-HAND CALCIUM-BINDING DOMAIN-CONTAINING PROTEIN 10"/>
    <property type="match status" value="1"/>
</dbReference>
<dbReference type="PROSITE" id="PS50222">
    <property type="entry name" value="EF_HAND_2"/>
    <property type="match status" value="1"/>
</dbReference>
<dbReference type="InParanoid" id="D7G790"/>
<gene>
    <name evidence="2" type="ORF">Esi_0080_0012</name>
</gene>
<sequence length="138" mass="15337">MAWGNDGNTNVLAYQPSHFSAYGTLVFLRCDLKELGTRVMYHRPKDPNKFLLEVLGTLKSAQGQGTPTTFFTDEDIDAMFSLFDPTGRGHISHEQYENALKTLGIDDPSVGAPKHKRISKDEFRSCISKELLANSVTA</sequence>